<keyword evidence="3 7" id="KW-0489">Methyltransferase</keyword>
<dbReference type="PANTHER" id="PTHR11727:SF7">
    <property type="entry name" value="DIMETHYLADENOSINE TRANSFERASE-RELATED"/>
    <property type="match status" value="1"/>
</dbReference>
<comment type="function">
    <text evidence="7">Specifically dimethylates two adjacent adenosines (A1518 and A1519) in the loop of a conserved hairpin near the 3'-end of 16S rRNA in the 30S particle. May play a critical role in biogenesis of 30S subunits.</text>
</comment>
<evidence type="ECO:0000256" key="6">
    <source>
        <dbReference type="ARBA" id="ARBA00022884"/>
    </source>
</evidence>
<feature type="binding site" evidence="7 8">
    <location>
        <position position="12"/>
    </location>
    <ligand>
        <name>S-adenosyl-L-methionine</name>
        <dbReference type="ChEBI" id="CHEBI:59789"/>
    </ligand>
</feature>
<dbReference type="PANTHER" id="PTHR11727">
    <property type="entry name" value="DIMETHYLADENOSINE TRANSFERASE"/>
    <property type="match status" value="1"/>
</dbReference>
<reference evidence="10 11" key="1">
    <citation type="submission" date="2011-11" db="EMBL/GenBank/DDBJ databases">
        <title>Improved High-Quality Draft sequence of Beggiatoa alba B18lD.</title>
        <authorList>
            <consortium name="US DOE Joint Genome Institute"/>
            <person name="Lucas S."/>
            <person name="Han J."/>
            <person name="Lapidus A."/>
            <person name="Cheng J.-F."/>
            <person name="Goodwin L."/>
            <person name="Pitluck S."/>
            <person name="Peters L."/>
            <person name="Mikhailova N."/>
            <person name="Held B."/>
            <person name="Detter J.C."/>
            <person name="Han C."/>
            <person name="Tapia R."/>
            <person name="Land M."/>
            <person name="Hauser L."/>
            <person name="Kyrpides N."/>
            <person name="Ivanova N."/>
            <person name="Pagani I."/>
            <person name="Samuel K."/>
            <person name="Teske A."/>
            <person name="Mueller J."/>
            <person name="Woyke T."/>
        </authorList>
    </citation>
    <scope>NUCLEOTIDE SEQUENCE [LARGE SCALE GENOMIC DNA]</scope>
    <source>
        <strain evidence="10 11">B18LD</strain>
    </source>
</reference>
<dbReference type="InterPro" id="IPR020596">
    <property type="entry name" value="rRNA_Ade_Mease_Trfase_CS"/>
</dbReference>
<dbReference type="InterPro" id="IPR011530">
    <property type="entry name" value="rRNA_adenine_dimethylase"/>
</dbReference>
<dbReference type="NCBIfam" id="TIGR00755">
    <property type="entry name" value="ksgA"/>
    <property type="match status" value="1"/>
</dbReference>
<dbReference type="GO" id="GO:0003723">
    <property type="term" value="F:RNA binding"/>
    <property type="evidence" value="ECO:0007669"/>
    <property type="project" value="UniProtKB-UniRule"/>
</dbReference>
<dbReference type="HAMAP" id="MF_00607">
    <property type="entry name" value="16SrRNA_methyltr_A"/>
    <property type="match status" value="1"/>
</dbReference>
<dbReference type="Proteomes" id="UP000005744">
    <property type="component" value="Unassembled WGS sequence"/>
</dbReference>
<evidence type="ECO:0000256" key="3">
    <source>
        <dbReference type="ARBA" id="ARBA00022603"/>
    </source>
</evidence>
<keyword evidence="1 7" id="KW-0963">Cytoplasm</keyword>
<dbReference type="GO" id="GO:0005829">
    <property type="term" value="C:cytosol"/>
    <property type="evidence" value="ECO:0007669"/>
    <property type="project" value="TreeGrafter"/>
</dbReference>
<dbReference type="PROSITE" id="PS01131">
    <property type="entry name" value="RRNA_A_DIMETH"/>
    <property type="match status" value="1"/>
</dbReference>
<dbReference type="STRING" id="395493.BegalDRAFT_3206"/>
<dbReference type="GO" id="GO:0052908">
    <property type="term" value="F:16S rRNA (adenine(1518)-N(6)/adenine(1519)-N(6))-dimethyltransferase activity"/>
    <property type="evidence" value="ECO:0007669"/>
    <property type="project" value="UniProtKB-EC"/>
</dbReference>
<dbReference type="CDD" id="cd02440">
    <property type="entry name" value="AdoMet_MTases"/>
    <property type="match status" value="1"/>
</dbReference>
<evidence type="ECO:0000256" key="2">
    <source>
        <dbReference type="ARBA" id="ARBA00022552"/>
    </source>
</evidence>
<dbReference type="Gene3D" id="3.40.50.150">
    <property type="entry name" value="Vaccinia Virus protein VP39"/>
    <property type="match status" value="1"/>
</dbReference>
<feature type="binding site" evidence="7 8">
    <location>
        <position position="85"/>
    </location>
    <ligand>
        <name>S-adenosyl-L-methionine</name>
        <dbReference type="ChEBI" id="CHEBI:59789"/>
    </ligand>
</feature>
<evidence type="ECO:0000256" key="1">
    <source>
        <dbReference type="ARBA" id="ARBA00022490"/>
    </source>
</evidence>
<name>I3CK84_9GAMM</name>
<dbReference type="InterPro" id="IPR001737">
    <property type="entry name" value="KsgA/Erm"/>
</dbReference>
<dbReference type="Gene3D" id="1.10.8.100">
    <property type="entry name" value="Ribosomal RNA adenine dimethylase-like, domain 2"/>
    <property type="match status" value="1"/>
</dbReference>
<evidence type="ECO:0000256" key="4">
    <source>
        <dbReference type="ARBA" id="ARBA00022679"/>
    </source>
</evidence>
<dbReference type="AlphaFoldDB" id="I3CK84"/>
<sequence>MFPQPRKRFGQNFLHDTYVIQRIIQSFAPRAGQSVVEIGAGRGALTLPLLEILGQLTVVEIDRDLASLLQQACAKLGELRLYQADALRFDFGELAQAGQSLRIIGNLPYNISTPLLFHLLSFAPVVSDMLFMLQKEVVDRMTAEPDSADYGRLSVALQYRCHVEKLFNVGAGSFTPAPKVESSIVQLIPYQTLPYPANDEAIFQRVITSAFAQRRKTLRNNLKSLLSDAQIQQAEIDPQIRAETLSVADFVRLANIVQASI</sequence>
<evidence type="ECO:0000256" key="8">
    <source>
        <dbReference type="PROSITE-ProRule" id="PRU01026"/>
    </source>
</evidence>
<keyword evidence="6 7" id="KW-0694">RNA-binding</keyword>
<proteinExistence type="inferred from homology"/>
<keyword evidence="4 7" id="KW-0808">Transferase</keyword>
<dbReference type="eggNOG" id="COG0030">
    <property type="taxonomic scope" value="Bacteria"/>
</dbReference>
<feature type="binding site" evidence="7 8">
    <location>
        <position position="39"/>
    </location>
    <ligand>
        <name>S-adenosyl-L-methionine</name>
        <dbReference type="ChEBI" id="CHEBI:59789"/>
    </ligand>
</feature>
<dbReference type="HOGENOM" id="CLU_041220_0_1_6"/>
<keyword evidence="5 7" id="KW-0949">S-adenosyl-L-methionine</keyword>
<comment type="catalytic activity">
    <reaction evidence="7">
        <text>adenosine(1518)/adenosine(1519) in 16S rRNA + 4 S-adenosyl-L-methionine = N(6)-dimethyladenosine(1518)/N(6)-dimethyladenosine(1519) in 16S rRNA + 4 S-adenosyl-L-homocysteine + 4 H(+)</text>
        <dbReference type="Rhea" id="RHEA:19609"/>
        <dbReference type="Rhea" id="RHEA-COMP:10232"/>
        <dbReference type="Rhea" id="RHEA-COMP:10233"/>
        <dbReference type="ChEBI" id="CHEBI:15378"/>
        <dbReference type="ChEBI" id="CHEBI:57856"/>
        <dbReference type="ChEBI" id="CHEBI:59789"/>
        <dbReference type="ChEBI" id="CHEBI:74411"/>
        <dbReference type="ChEBI" id="CHEBI:74493"/>
        <dbReference type="EC" id="2.1.1.182"/>
    </reaction>
</comment>
<gene>
    <name evidence="7" type="primary">rsmA</name>
    <name evidence="7" type="synonym">ksgA</name>
    <name evidence="10" type="ORF">BegalDRAFT_3206</name>
</gene>
<dbReference type="Pfam" id="PF00398">
    <property type="entry name" value="RrnaAD"/>
    <property type="match status" value="1"/>
</dbReference>
<comment type="similarity">
    <text evidence="7">Belongs to the class I-like SAM-binding methyltransferase superfamily. rRNA adenine N(6)-methyltransferase family. RsmA subfamily.</text>
</comment>
<dbReference type="EMBL" id="JH600070">
    <property type="protein sequence ID" value="EIJ44027.1"/>
    <property type="molecule type" value="Genomic_DNA"/>
</dbReference>
<dbReference type="SMART" id="SM00650">
    <property type="entry name" value="rADc"/>
    <property type="match status" value="1"/>
</dbReference>
<evidence type="ECO:0000259" key="9">
    <source>
        <dbReference type="SMART" id="SM00650"/>
    </source>
</evidence>
<evidence type="ECO:0000256" key="5">
    <source>
        <dbReference type="ARBA" id="ARBA00022691"/>
    </source>
</evidence>
<comment type="subcellular location">
    <subcellularLocation>
        <location evidence="7">Cytoplasm</location>
    </subcellularLocation>
</comment>
<feature type="domain" description="Ribosomal RNA adenine methylase transferase N-terminal" evidence="9">
    <location>
        <begin position="19"/>
        <end position="191"/>
    </location>
</feature>
<keyword evidence="11" id="KW-1185">Reference proteome</keyword>
<dbReference type="InterPro" id="IPR020598">
    <property type="entry name" value="rRNA_Ade_methylase_Trfase_N"/>
</dbReference>
<dbReference type="PROSITE" id="PS51689">
    <property type="entry name" value="SAM_RNA_A_N6_MT"/>
    <property type="match status" value="1"/>
</dbReference>
<protein>
    <recommendedName>
        <fullName evidence="7">Ribosomal RNA small subunit methyltransferase A</fullName>
        <ecNumber evidence="7">2.1.1.182</ecNumber>
    </recommendedName>
    <alternativeName>
        <fullName evidence="7">16S rRNA (adenine(1518)-N(6)/adenine(1519)-N(6))-dimethyltransferase</fullName>
    </alternativeName>
    <alternativeName>
        <fullName evidence="7">16S rRNA dimethyladenosine transferase</fullName>
    </alternativeName>
    <alternativeName>
        <fullName evidence="7">16S rRNA dimethylase</fullName>
    </alternativeName>
    <alternativeName>
        <fullName evidence="7">S-adenosylmethionine-6-N', N'-adenosyl(rRNA) dimethyltransferase</fullName>
    </alternativeName>
</protein>
<feature type="binding site" evidence="7 8">
    <location>
        <position position="14"/>
    </location>
    <ligand>
        <name>S-adenosyl-L-methionine</name>
        <dbReference type="ChEBI" id="CHEBI:59789"/>
    </ligand>
</feature>
<evidence type="ECO:0000313" key="10">
    <source>
        <dbReference type="EMBL" id="EIJ44027.1"/>
    </source>
</evidence>
<dbReference type="EC" id="2.1.1.182" evidence="7"/>
<evidence type="ECO:0000313" key="11">
    <source>
        <dbReference type="Proteomes" id="UP000005744"/>
    </source>
</evidence>
<dbReference type="FunFam" id="1.10.8.100:FF:000001">
    <property type="entry name" value="Ribosomal RNA small subunit methyltransferase A"/>
    <property type="match status" value="1"/>
</dbReference>
<keyword evidence="2 7" id="KW-0698">rRNA processing</keyword>
<accession>I3CK84</accession>
<evidence type="ECO:0000256" key="7">
    <source>
        <dbReference type="HAMAP-Rule" id="MF_00607"/>
    </source>
</evidence>
<dbReference type="InterPro" id="IPR029063">
    <property type="entry name" value="SAM-dependent_MTases_sf"/>
</dbReference>
<dbReference type="SUPFAM" id="SSF53335">
    <property type="entry name" value="S-adenosyl-L-methionine-dependent methyltransferases"/>
    <property type="match status" value="1"/>
</dbReference>
<feature type="binding site" evidence="7 8">
    <location>
        <position position="106"/>
    </location>
    <ligand>
        <name>S-adenosyl-L-methionine</name>
        <dbReference type="ChEBI" id="CHEBI:59789"/>
    </ligand>
</feature>
<organism evidence="10 11">
    <name type="scientific">Beggiatoa alba B18LD</name>
    <dbReference type="NCBI Taxonomy" id="395493"/>
    <lineage>
        <taxon>Bacteria</taxon>
        <taxon>Pseudomonadati</taxon>
        <taxon>Pseudomonadota</taxon>
        <taxon>Gammaproteobacteria</taxon>
        <taxon>Thiotrichales</taxon>
        <taxon>Thiotrichaceae</taxon>
        <taxon>Beggiatoa</taxon>
    </lineage>
</organism>
<feature type="binding site" evidence="7 8">
    <location>
        <position position="60"/>
    </location>
    <ligand>
        <name>S-adenosyl-L-methionine</name>
        <dbReference type="ChEBI" id="CHEBI:59789"/>
    </ligand>
</feature>
<dbReference type="InterPro" id="IPR023165">
    <property type="entry name" value="rRNA_Ade_diMease-like_C"/>
</dbReference>